<keyword evidence="2" id="KW-1185">Reference proteome</keyword>
<reference evidence="1" key="1">
    <citation type="journal article" date="2020" name="Stud. Mycol.">
        <title>101 Dothideomycetes genomes: a test case for predicting lifestyles and emergence of pathogens.</title>
        <authorList>
            <person name="Haridas S."/>
            <person name="Albert R."/>
            <person name="Binder M."/>
            <person name="Bloem J."/>
            <person name="Labutti K."/>
            <person name="Salamov A."/>
            <person name="Andreopoulos B."/>
            <person name="Baker S."/>
            <person name="Barry K."/>
            <person name="Bills G."/>
            <person name="Bluhm B."/>
            <person name="Cannon C."/>
            <person name="Castanera R."/>
            <person name="Culley D."/>
            <person name="Daum C."/>
            <person name="Ezra D."/>
            <person name="Gonzalez J."/>
            <person name="Henrissat B."/>
            <person name="Kuo A."/>
            <person name="Liang C."/>
            <person name="Lipzen A."/>
            <person name="Lutzoni F."/>
            <person name="Magnuson J."/>
            <person name="Mondo S."/>
            <person name="Nolan M."/>
            <person name="Ohm R."/>
            <person name="Pangilinan J."/>
            <person name="Park H.-J."/>
            <person name="Ramirez L."/>
            <person name="Alfaro M."/>
            <person name="Sun H."/>
            <person name="Tritt A."/>
            <person name="Yoshinaga Y."/>
            <person name="Zwiers L.-H."/>
            <person name="Turgeon B."/>
            <person name="Goodwin S."/>
            <person name="Spatafora J."/>
            <person name="Crous P."/>
            <person name="Grigoriev I."/>
        </authorList>
    </citation>
    <scope>NUCLEOTIDE SEQUENCE</scope>
    <source>
        <strain evidence="1">CBS 116005</strain>
    </source>
</reference>
<gene>
    <name evidence="1" type="ORF">EJ03DRAFT_355219</name>
</gene>
<name>A0A6G1KWN6_9PEZI</name>
<dbReference type="Proteomes" id="UP000799436">
    <property type="component" value="Unassembled WGS sequence"/>
</dbReference>
<evidence type="ECO:0000313" key="2">
    <source>
        <dbReference type="Proteomes" id="UP000799436"/>
    </source>
</evidence>
<organism evidence="1 2">
    <name type="scientific">Teratosphaeria nubilosa</name>
    <dbReference type="NCBI Taxonomy" id="161662"/>
    <lineage>
        <taxon>Eukaryota</taxon>
        <taxon>Fungi</taxon>
        <taxon>Dikarya</taxon>
        <taxon>Ascomycota</taxon>
        <taxon>Pezizomycotina</taxon>
        <taxon>Dothideomycetes</taxon>
        <taxon>Dothideomycetidae</taxon>
        <taxon>Mycosphaerellales</taxon>
        <taxon>Teratosphaeriaceae</taxon>
        <taxon>Teratosphaeria</taxon>
    </lineage>
</organism>
<evidence type="ECO:0000313" key="1">
    <source>
        <dbReference type="EMBL" id="KAF2765051.1"/>
    </source>
</evidence>
<dbReference type="EMBL" id="ML995902">
    <property type="protein sequence ID" value="KAF2765051.1"/>
    <property type="molecule type" value="Genomic_DNA"/>
</dbReference>
<protein>
    <submittedName>
        <fullName evidence="1">Uncharacterized protein</fullName>
    </submittedName>
</protein>
<dbReference type="OrthoDB" id="3860514at2759"/>
<accession>A0A6G1KWN6</accession>
<dbReference type="AlphaFoldDB" id="A0A6G1KWN6"/>
<proteinExistence type="predicted"/>
<sequence>MAAGTKRKRKAISQRLESATYSADFIPGLKHDQVARSLLDLPPELRNVVYEPVLDDASWFLPRSGRGFGKTSVLARVNEQIQSEFLSASISSADIHLTVHSVDFGHVIAFMNRLSVKGMDSLPSAPGHSSTSRPINVNLIAFTDDDDHDNDSCVLILGRWFRRAENPG</sequence>